<evidence type="ECO:0000256" key="2">
    <source>
        <dbReference type="SAM" id="MobiDB-lite"/>
    </source>
</evidence>
<accession>A0ABP8I3W9</accession>
<keyword evidence="3" id="KW-0732">Signal</keyword>
<dbReference type="Proteomes" id="UP001501153">
    <property type="component" value="Unassembled WGS sequence"/>
</dbReference>
<evidence type="ECO:0000313" key="5">
    <source>
        <dbReference type="Proteomes" id="UP001501153"/>
    </source>
</evidence>
<dbReference type="SUPFAM" id="SSF48452">
    <property type="entry name" value="TPR-like"/>
    <property type="match status" value="1"/>
</dbReference>
<evidence type="ECO:0000313" key="4">
    <source>
        <dbReference type="EMBL" id="GAA4350812.1"/>
    </source>
</evidence>
<evidence type="ECO:0000256" key="3">
    <source>
        <dbReference type="SAM" id="SignalP"/>
    </source>
</evidence>
<dbReference type="RefSeq" id="WP_345234220.1">
    <property type="nucleotide sequence ID" value="NZ_BAABGZ010000013.1"/>
</dbReference>
<feature type="signal peptide" evidence="3">
    <location>
        <begin position="1"/>
        <end position="20"/>
    </location>
</feature>
<feature type="compositionally biased region" description="Low complexity" evidence="2">
    <location>
        <begin position="271"/>
        <end position="280"/>
    </location>
</feature>
<comment type="caution">
    <text evidence="4">The sequence shown here is derived from an EMBL/GenBank/DDBJ whole genome shotgun (WGS) entry which is preliminary data.</text>
</comment>
<feature type="region of interest" description="Disordered" evidence="2">
    <location>
        <begin position="271"/>
        <end position="291"/>
    </location>
</feature>
<keyword evidence="1" id="KW-0802">TPR repeat</keyword>
<feature type="compositionally biased region" description="Pro residues" evidence="2">
    <location>
        <begin position="281"/>
        <end position="291"/>
    </location>
</feature>
<sequence length="291" mass="32199">MLKRLILGYLFLLSTVQAFACGNGRTFKVAEATISLSNGAVIALKHSGRIVPYGCQFVTATIKREIPVMYEQWKKTQDLAYLSDYALLLAFTKEYEKARDTYLYIESIAPDQYSTAANLGTVYELLGDNRQALSWIRKAVRIDPASHMGSEWLHVKILEAKLQGKSAVNSKFLLNTSFGTDVLPHTSLSKAQLLKLRDALFYQLNERVSFIQPQETIVAQLLFDLANVAYLTGAKSESKFIYTEAQEYGYSNPLLAKRLAALSKAGVRSLSAPARLVSPSSAPPPPPPSPE</sequence>
<evidence type="ECO:0008006" key="6">
    <source>
        <dbReference type="Google" id="ProtNLM"/>
    </source>
</evidence>
<keyword evidence="5" id="KW-1185">Reference proteome</keyword>
<protein>
    <recommendedName>
        <fullName evidence="6">Tetratricopeptide repeat protein</fullName>
    </recommendedName>
</protein>
<dbReference type="SMART" id="SM00028">
    <property type="entry name" value="TPR"/>
    <property type="match status" value="2"/>
</dbReference>
<dbReference type="Pfam" id="PF13181">
    <property type="entry name" value="TPR_8"/>
    <property type="match status" value="1"/>
</dbReference>
<organism evidence="4 5">
    <name type="scientific">Hymenobacter saemangeumensis</name>
    <dbReference type="NCBI Taxonomy" id="1084522"/>
    <lineage>
        <taxon>Bacteria</taxon>
        <taxon>Pseudomonadati</taxon>
        <taxon>Bacteroidota</taxon>
        <taxon>Cytophagia</taxon>
        <taxon>Cytophagales</taxon>
        <taxon>Hymenobacteraceae</taxon>
        <taxon>Hymenobacter</taxon>
    </lineage>
</organism>
<proteinExistence type="predicted"/>
<gene>
    <name evidence="4" type="ORF">GCM10023185_08880</name>
</gene>
<dbReference type="InterPro" id="IPR011990">
    <property type="entry name" value="TPR-like_helical_dom_sf"/>
</dbReference>
<feature type="chain" id="PRO_5045707456" description="Tetratricopeptide repeat protein" evidence="3">
    <location>
        <begin position="21"/>
        <end position="291"/>
    </location>
</feature>
<reference evidence="5" key="1">
    <citation type="journal article" date="2019" name="Int. J. Syst. Evol. Microbiol.">
        <title>The Global Catalogue of Microorganisms (GCM) 10K type strain sequencing project: providing services to taxonomists for standard genome sequencing and annotation.</title>
        <authorList>
            <consortium name="The Broad Institute Genomics Platform"/>
            <consortium name="The Broad Institute Genome Sequencing Center for Infectious Disease"/>
            <person name="Wu L."/>
            <person name="Ma J."/>
        </authorList>
    </citation>
    <scope>NUCLEOTIDE SEQUENCE [LARGE SCALE GENOMIC DNA]</scope>
    <source>
        <strain evidence="5">JCM 17923</strain>
    </source>
</reference>
<dbReference type="Gene3D" id="1.25.40.10">
    <property type="entry name" value="Tetratricopeptide repeat domain"/>
    <property type="match status" value="1"/>
</dbReference>
<dbReference type="PROSITE" id="PS50005">
    <property type="entry name" value="TPR"/>
    <property type="match status" value="1"/>
</dbReference>
<dbReference type="EMBL" id="BAABGZ010000013">
    <property type="protein sequence ID" value="GAA4350812.1"/>
    <property type="molecule type" value="Genomic_DNA"/>
</dbReference>
<name>A0ABP8I3W9_9BACT</name>
<dbReference type="InterPro" id="IPR019734">
    <property type="entry name" value="TPR_rpt"/>
</dbReference>
<feature type="repeat" description="TPR" evidence="1">
    <location>
        <begin position="113"/>
        <end position="146"/>
    </location>
</feature>
<evidence type="ECO:0000256" key="1">
    <source>
        <dbReference type="PROSITE-ProRule" id="PRU00339"/>
    </source>
</evidence>